<protein>
    <submittedName>
        <fullName evidence="1">Uncharacterized protein</fullName>
    </submittedName>
</protein>
<evidence type="ECO:0000313" key="2">
    <source>
        <dbReference type="Proteomes" id="UP000886804"/>
    </source>
</evidence>
<dbReference type="AlphaFoldDB" id="A0A9D2L6E9"/>
<reference evidence="1" key="1">
    <citation type="journal article" date="2021" name="PeerJ">
        <title>Extensive microbial diversity within the chicken gut microbiome revealed by metagenomics and culture.</title>
        <authorList>
            <person name="Gilroy R."/>
            <person name="Ravi A."/>
            <person name="Getino M."/>
            <person name="Pursley I."/>
            <person name="Horton D.L."/>
            <person name="Alikhan N.F."/>
            <person name="Baker D."/>
            <person name="Gharbi K."/>
            <person name="Hall N."/>
            <person name="Watson M."/>
            <person name="Adriaenssens E.M."/>
            <person name="Foster-Nyarko E."/>
            <person name="Jarju S."/>
            <person name="Secka A."/>
            <person name="Antonio M."/>
            <person name="Oren A."/>
            <person name="Chaudhuri R.R."/>
            <person name="La Ragione R."/>
            <person name="Hildebrand F."/>
            <person name="Pallen M.J."/>
        </authorList>
    </citation>
    <scope>NUCLEOTIDE SEQUENCE</scope>
    <source>
        <strain evidence="1">CHK188-4685</strain>
    </source>
</reference>
<comment type="caution">
    <text evidence="1">The sequence shown here is derived from an EMBL/GenBank/DDBJ whole genome shotgun (WGS) entry which is preliminary data.</text>
</comment>
<evidence type="ECO:0000313" key="1">
    <source>
        <dbReference type="EMBL" id="HJB06813.1"/>
    </source>
</evidence>
<accession>A0A9D2L6E9</accession>
<proteinExistence type="predicted"/>
<gene>
    <name evidence="1" type="ORF">H9716_02995</name>
</gene>
<name>A0A9D2L6E9_9FIRM</name>
<dbReference type="Proteomes" id="UP000886804">
    <property type="component" value="Unassembled WGS sequence"/>
</dbReference>
<dbReference type="EMBL" id="DWYS01000039">
    <property type="protein sequence ID" value="HJB06813.1"/>
    <property type="molecule type" value="Genomic_DNA"/>
</dbReference>
<organism evidence="1 2">
    <name type="scientific">Candidatus Enterocloster faecavium</name>
    <dbReference type="NCBI Taxonomy" id="2838560"/>
    <lineage>
        <taxon>Bacteria</taxon>
        <taxon>Bacillati</taxon>
        <taxon>Bacillota</taxon>
        <taxon>Clostridia</taxon>
        <taxon>Lachnospirales</taxon>
        <taxon>Lachnospiraceae</taxon>
        <taxon>Enterocloster</taxon>
    </lineage>
</organism>
<reference evidence="1" key="2">
    <citation type="submission" date="2021-04" db="EMBL/GenBank/DDBJ databases">
        <authorList>
            <person name="Gilroy R."/>
        </authorList>
    </citation>
    <scope>NUCLEOTIDE SEQUENCE</scope>
    <source>
        <strain evidence="1">CHK188-4685</strain>
    </source>
</reference>
<sequence>MILTEYDEELHAKTLYEEGLSIGVQAFRQSLLQYIGRKWPITEELKKKIETENSLETLQHWMTLAWDCNSIEELSRQISTPGTPPSQFTPKTAAYSQKIKLHAAVFLII</sequence>